<dbReference type="InterPro" id="IPR006674">
    <property type="entry name" value="HD_domain"/>
</dbReference>
<organism evidence="2">
    <name type="scientific">Caldiarchaeum subterraneum</name>
    <dbReference type="NCBI Taxonomy" id="311458"/>
    <lineage>
        <taxon>Archaea</taxon>
        <taxon>Nitrososphaerota</taxon>
        <taxon>Candidatus Caldarchaeales</taxon>
        <taxon>Candidatus Caldarchaeaceae</taxon>
        <taxon>Candidatus Caldarchaeum</taxon>
    </lineage>
</organism>
<comment type="caution">
    <text evidence="2">The sequence shown here is derived from an EMBL/GenBank/DDBJ whole genome shotgun (WGS) entry which is preliminary data.</text>
</comment>
<sequence length="239" mass="27361">MRPMASRHETLEEHLIACLQFLKSHFIDLGYASHVAYSFGIDEKEAVKALNATVIFHDYGKAANEYQKKESKKLSFPKHEYFSATAAHKSIKETVWRDECLMAIGWHHMAMKGPSLLDDFTTWKKFGAPEKATYPAEFVETFRKIAKDNELGDMLVNDPPLEITLPEVRKTLEHISARLLSLQTGHTFYRRTLKLLRPLLIVDNLAAAEKRDGVEKIFVKDLPDPAEIHQIRDVLRGLC</sequence>
<proteinExistence type="predicted"/>
<dbReference type="Gene3D" id="1.10.3210.30">
    <property type="match status" value="1"/>
</dbReference>
<dbReference type="InterPro" id="IPR038257">
    <property type="entry name" value="CRISPR-assoc_Cas3_HD_sf"/>
</dbReference>
<dbReference type="EMBL" id="DTAD01000014">
    <property type="protein sequence ID" value="HGN89739.1"/>
    <property type="molecule type" value="Genomic_DNA"/>
</dbReference>
<reference evidence="2" key="1">
    <citation type="journal article" date="2020" name="mSystems">
        <title>Genome- and Community-Level Interaction Insights into Carbon Utilization and Element Cycling Functions of Hydrothermarchaeota in Hydrothermal Sediment.</title>
        <authorList>
            <person name="Zhou Z."/>
            <person name="Liu Y."/>
            <person name="Xu W."/>
            <person name="Pan J."/>
            <person name="Luo Z.H."/>
            <person name="Li M."/>
        </authorList>
    </citation>
    <scope>NUCLEOTIDE SEQUENCE [LARGE SCALE GENOMIC DNA]</scope>
    <source>
        <strain evidence="2">SpSt-613</strain>
    </source>
</reference>
<dbReference type="AlphaFoldDB" id="A0A7C4DZ67"/>
<name>A0A7C4DZ67_CALS0</name>
<evidence type="ECO:0000313" key="2">
    <source>
        <dbReference type="EMBL" id="HGN89739.1"/>
    </source>
</evidence>
<evidence type="ECO:0000259" key="1">
    <source>
        <dbReference type="Pfam" id="PF01966"/>
    </source>
</evidence>
<protein>
    <submittedName>
        <fullName evidence="2">HD domain-containing protein</fullName>
    </submittedName>
</protein>
<feature type="domain" description="HD" evidence="1">
    <location>
        <begin position="13"/>
        <end position="114"/>
    </location>
</feature>
<dbReference type="Pfam" id="PF01966">
    <property type="entry name" value="HD"/>
    <property type="match status" value="1"/>
</dbReference>
<gene>
    <name evidence="2" type="ORF">ENT82_01210</name>
</gene>
<accession>A0A7C4DZ67</accession>